<evidence type="ECO:0000256" key="2">
    <source>
        <dbReference type="ARBA" id="ARBA00023235"/>
    </source>
</evidence>
<feature type="region of interest" description="Disordered" evidence="3">
    <location>
        <begin position="1"/>
        <end position="20"/>
    </location>
</feature>
<evidence type="ECO:0000313" key="4">
    <source>
        <dbReference type="EMBL" id="MFB9233025.1"/>
    </source>
</evidence>
<sequence length="276" mass="29340">MKVERRAAFSSDGKGGNPAGVVLTNELPTADQMQEVAAEVGYSETVFAAPQKGGFRVRYFAPEAEVPFCGHATIALGAELGKTNGAGKYALTLNDTEITVEAFEEDGAWSARLVSPNTSYRDVEPDLRADALALFGWTEADIDPSLDMARINGGAEHLLIPLATHEALKGMKYDFDKGAALMQAHSLVTINLVWRENANTIHSRNPFAGHGVYEDPATGAAAAALAGYMRDSAQVTEPFTVHQGVDMGVPSRLIVDPNPGKGQSVNVAGQTRVINN</sequence>
<dbReference type="PIRSF" id="PIRSF016184">
    <property type="entry name" value="PhzC_PhzF"/>
    <property type="match status" value="1"/>
</dbReference>
<gene>
    <name evidence="4" type="ORF">ACFFUT_14640</name>
</gene>
<name>A0ABV5JHT1_9RHOB</name>
<dbReference type="Proteomes" id="UP001589683">
    <property type="component" value="Unassembled WGS sequence"/>
</dbReference>
<dbReference type="RefSeq" id="WP_247077550.1">
    <property type="nucleotide sequence ID" value="NZ_JAGFNU010000006.1"/>
</dbReference>
<comment type="similarity">
    <text evidence="1">Belongs to the PhzF family.</text>
</comment>
<dbReference type="EMBL" id="JBHMEA010000048">
    <property type="protein sequence ID" value="MFB9233025.1"/>
    <property type="molecule type" value="Genomic_DNA"/>
</dbReference>
<comment type="caution">
    <text evidence="4">The sequence shown here is derived from an EMBL/GenBank/DDBJ whole genome shotgun (WGS) entry which is preliminary data.</text>
</comment>
<dbReference type="PANTHER" id="PTHR13774:SF39">
    <property type="entry name" value="BIOSYNTHESIS PROTEIN, PUTATIVE-RELATED"/>
    <property type="match status" value="1"/>
</dbReference>
<proteinExistence type="inferred from homology"/>
<reference evidence="4 5" key="1">
    <citation type="submission" date="2024-09" db="EMBL/GenBank/DDBJ databases">
        <authorList>
            <person name="Sun Q."/>
            <person name="Mori K."/>
        </authorList>
    </citation>
    <scope>NUCLEOTIDE SEQUENCE [LARGE SCALE GENOMIC DNA]</scope>
    <source>
        <strain evidence="4 5">CECT 8726</strain>
    </source>
</reference>
<dbReference type="Gene3D" id="3.10.310.10">
    <property type="entry name" value="Diaminopimelate Epimerase, Chain A, domain 1"/>
    <property type="match status" value="2"/>
</dbReference>
<dbReference type="Pfam" id="PF02567">
    <property type="entry name" value="PhzC-PhzF"/>
    <property type="match status" value="1"/>
</dbReference>
<dbReference type="NCBIfam" id="TIGR00654">
    <property type="entry name" value="PhzF_family"/>
    <property type="match status" value="1"/>
</dbReference>
<dbReference type="SUPFAM" id="SSF54506">
    <property type="entry name" value="Diaminopimelate epimerase-like"/>
    <property type="match status" value="1"/>
</dbReference>
<dbReference type="InterPro" id="IPR003719">
    <property type="entry name" value="Phenazine_PhzF-like"/>
</dbReference>
<accession>A0ABV5JHT1</accession>
<evidence type="ECO:0000256" key="1">
    <source>
        <dbReference type="ARBA" id="ARBA00008270"/>
    </source>
</evidence>
<evidence type="ECO:0000313" key="5">
    <source>
        <dbReference type="Proteomes" id="UP001589683"/>
    </source>
</evidence>
<protein>
    <submittedName>
        <fullName evidence="4">PhzF family phenazine biosynthesis protein</fullName>
    </submittedName>
</protein>
<keyword evidence="2" id="KW-0413">Isomerase</keyword>
<dbReference type="PANTHER" id="PTHR13774">
    <property type="entry name" value="PHENAZINE BIOSYNTHESIS PROTEIN"/>
    <property type="match status" value="1"/>
</dbReference>
<keyword evidence="5" id="KW-1185">Reference proteome</keyword>
<organism evidence="4 5">
    <name type="scientific">Pseudohalocynthiibacter aestuariivivens</name>
    <dbReference type="NCBI Taxonomy" id="1591409"/>
    <lineage>
        <taxon>Bacteria</taxon>
        <taxon>Pseudomonadati</taxon>
        <taxon>Pseudomonadota</taxon>
        <taxon>Alphaproteobacteria</taxon>
        <taxon>Rhodobacterales</taxon>
        <taxon>Paracoccaceae</taxon>
        <taxon>Pseudohalocynthiibacter</taxon>
    </lineage>
</organism>
<evidence type="ECO:0000256" key="3">
    <source>
        <dbReference type="SAM" id="MobiDB-lite"/>
    </source>
</evidence>